<dbReference type="PANTHER" id="PTHR43149">
    <property type="entry name" value="ENOYL-COA HYDRATASE"/>
    <property type="match status" value="1"/>
</dbReference>
<dbReference type="EMBL" id="JAWCUA010000009">
    <property type="protein sequence ID" value="MDU0113564.1"/>
    <property type="molecule type" value="Genomic_DNA"/>
</dbReference>
<dbReference type="Gene3D" id="3.90.226.10">
    <property type="entry name" value="2-enoyl-CoA Hydratase, Chain A, domain 1"/>
    <property type="match status" value="1"/>
</dbReference>
<dbReference type="Proteomes" id="UP001257914">
    <property type="component" value="Unassembled WGS sequence"/>
</dbReference>
<dbReference type="RefSeq" id="WP_315947197.1">
    <property type="nucleotide sequence ID" value="NZ_JAWCUA010000009.1"/>
</dbReference>
<dbReference type="InterPro" id="IPR029045">
    <property type="entry name" value="ClpP/crotonase-like_dom_sf"/>
</dbReference>
<evidence type="ECO:0000256" key="1">
    <source>
        <dbReference type="ARBA" id="ARBA00005254"/>
    </source>
</evidence>
<protein>
    <submittedName>
        <fullName evidence="2">Crotonase/enoyl-CoA hydratase family protein</fullName>
    </submittedName>
</protein>
<dbReference type="Pfam" id="PF00378">
    <property type="entry name" value="ECH_1"/>
    <property type="match status" value="1"/>
</dbReference>
<dbReference type="PANTHER" id="PTHR43149:SF1">
    <property type="entry name" value="DELTA(3,5)-DELTA(2,4)-DIENOYL-COA ISOMERASE, MITOCHONDRIAL"/>
    <property type="match status" value="1"/>
</dbReference>
<evidence type="ECO:0000313" key="2">
    <source>
        <dbReference type="EMBL" id="MDU0113564.1"/>
    </source>
</evidence>
<dbReference type="InterPro" id="IPR045002">
    <property type="entry name" value="Ech1-like"/>
</dbReference>
<dbReference type="NCBIfam" id="NF005699">
    <property type="entry name" value="PRK07509.1"/>
    <property type="match status" value="1"/>
</dbReference>
<accession>A0ABU3R1Y5</accession>
<dbReference type="CDD" id="cd06558">
    <property type="entry name" value="crotonase-like"/>
    <property type="match status" value="1"/>
</dbReference>
<keyword evidence="3" id="KW-1185">Reference proteome</keyword>
<reference evidence="2 3" key="1">
    <citation type="submission" date="2023-10" db="EMBL/GenBank/DDBJ databases">
        <title>Psychrosphaera aquimaarina strain SW33 isolated from seawater.</title>
        <authorList>
            <person name="Bayburt H."/>
            <person name="Kim J.M."/>
            <person name="Choi B.J."/>
            <person name="Jeon C.O."/>
        </authorList>
    </citation>
    <scope>NUCLEOTIDE SEQUENCE [LARGE SCALE GENOMIC DNA]</scope>
    <source>
        <strain evidence="2 3">KCTC 52743</strain>
    </source>
</reference>
<sequence length="266" mass="29582">MTTNLVTLNIQDNGVAQVTLNRPDKLNALNLDMFKAINKTISLIDNNKRIRVVILSGAGEDFCSGLDIKSVMSRPINAIKLLFKWLPGNRNLAQKVTNEWRKLNIPVIAAIHGRCWGGLQIALGADFRIAHQDASLSIMESKWGLIPDMAGNTQVRKLMPIDQAMKLTMTAEVLTAEQALQYNLLTEVTDDPLDRANQLALSLIEKSPDVLAAIKKLFNDNWNGSERALFAKESWYQVKILAGKNQSIATKKALGKDATYKNRGNW</sequence>
<dbReference type="InterPro" id="IPR001753">
    <property type="entry name" value="Enoyl-CoA_hydra/iso"/>
</dbReference>
<name>A0ABU3R1Y5_9GAMM</name>
<gene>
    <name evidence="2" type="ORF">RT723_11270</name>
</gene>
<dbReference type="SUPFAM" id="SSF52096">
    <property type="entry name" value="ClpP/crotonase"/>
    <property type="match status" value="1"/>
</dbReference>
<comment type="similarity">
    <text evidence="1">Belongs to the enoyl-CoA hydratase/isomerase family.</text>
</comment>
<proteinExistence type="inferred from homology"/>
<organism evidence="2 3">
    <name type="scientific">Psychrosphaera aquimarina</name>
    <dbReference type="NCBI Taxonomy" id="2044854"/>
    <lineage>
        <taxon>Bacteria</taxon>
        <taxon>Pseudomonadati</taxon>
        <taxon>Pseudomonadota</taxon>
        <taxon>Gammaproteobacteria</taxon>
        <taxon>Alteromonadales</taxon>
        <taxon>Pseudoalteromonadaceae</taxon>
        <taxon>Psychrosphaera</taxon>
    </lineage>
</organism>
<comment type="caution">
    <text evidence="2">The sequence shown here is derived from an EMBL/GenBank/DDBJ whole genome shotgun (WGS) entry which is preliminary data.</text>
</comment>
<evidence type="ECO:0000313" key="3">
    <source>
        <dbReference type="Proteomes" id="UP001257914"/>
    </source>
</evidence>